<dbReference type="EMBL" id="JBBPBN010000002">
    <property type="protein sequence ID" value="KAK9045074.1"/>
    <property type="molecule type" value="Genomic_DNA"/>
</dbReference>
<evidence type="ECO:0000313" key="2">
    <source>
        <dbReference type="Proteomes" id="UP001396334"/>
    </source>
</evidence>
<keyword evidence="2" id="KW-1185">Reference proteome</keyword>
<organism evidence="1 2">
    <name type="scientific">Hibiscus sabdariffa</name>
    <name type="common">roselle</name>
    <dbReference type="NCBI Taxonomy" id="183260"/>
    <lineage>
        <taxon>Eukaryota</taxon>
        <taxon>Viridiplantae</taxon>
        <taxon>Streptophyta</taxon>
        <taxon>Embryophyta</taxon>
        <taxon>Tracheophyta</taxon>
        <taxon>Spermatophyta</taxon>
        <taxon>Magnoliopsida</taxon>
        <taxon>eudicotyledons</taxon>
        <taxon>Gunneridae</taxon>
        <taxon>Pentapetalae</taxon>
        <taxon>rosids</taxon>
        <taxon>malvids</taxon>
        <taxon>Malvales</taxon>
        <taxon>Malvaceae</taxon>
        <taxon>Malvoideae</taxon>
        <taxon>Hibiscus</taxon>
    </lineage>
</organism>
<gene>
    <name evidence="1" type="ORF">V6N11_058964</name>
</gene>
<reference evidence="1 2" key="1">
    <citation type="journal article" date="2024" name="G3 (Bethesda)">
        <title>Genome assembly of Hibiscus sabdariffa L. provides insights into metabolisms of medicinal natural products.</title>
        <authorList>
            <person name="Kim T."/>
        </authorList>
    </citation>
    <scope>NUCLEOTIDE SEQUENCE [LARGE SCALE GENOMIC DNA]</scope>
    <source>
        <strain evidence="1">TK-2024</strain>
        <tissue evidence="1">Old leaves</tissue>
    </source>
</reference>
<name>A0ABR2U5Y2_9ROSI</name>
<dbReference type="Proteomes" id="UP001396334">
    <property type="component" value="Unassembled WGS sequence"/>
</dbReference>
<protein>
    <submittedName>
        <fullName evidence="1">Uncharacterized protein</fullName>
    </submittedName>
</protein>
<sequence length="113" mass="12754">MINTWMLGDVASTSRGKLTKVAKENNRLNLKLKKNVEVKDHSHSILTEWVQNQFSLVKELVRCKEKEQHGISDVGDPHLSNAIVGKIHNTMGDSVMVVMFDVLPQETTEGRDQ</sequence>
<evidence type="ECO:0000313" key="1">
    <source>
        <dbReference type="EMBL" id="KAK9045074.1"/>
    </source>
</evidence>
<proteinExistence type="predicted"/>
<comment type="caution">
    <text evidence="1">The sequence shown here is derived from an EMBL/GenBank/DDBJ whole genome shotgun (WGS) entry which is preliminary data.</text>
</comment>
<accession>A0ABR2U5Y2</accession>